<organism evidence="3 4">
    <name type="scientific">Polypedilum vanderplanki</name>
    <name type="common">Sleeping chironomid midge</name>
    <dbReference type="NCBI Taxonomy" id="319348"/>
    <lineage>
        <taxon>Eukaryota</taxon>
        <taxon>Metazoa</taxon>
        <taxon>Ecdysozoa</taxon>
        <taxon>Arthropoda</taxon>
        <taxon>Hexapoda</taxon>
        <taxon>Insecta</taxon>
        <taxon>Pterygota</taxon>
        <taxon>Neoptera</taxon>
        <taxon>Endopterygota</taxon>
        <taxon>Diptera</taxon>
        <taxon>Nematocera</taxon>
        <taxon>Chironomoidea</taxon>
        <taxon>Chironomidae</taxon>
        <taxon>Chironominae</taxon>
        <taxon>Polypedilum</taxon>
        <taxon>Polypedilum</taxon>
    </lineage>
</organism>
<dbReference type="OrthoDB" id="205198at2759"/>
<accession>A0A9J6CQE4</accession>
<evidence type="ECO:0000313" key="3">
    <source>
        <dbReference type="EMBL" id="KAG5684095.1"/>
    </source>
</evidence>
<dbReference type="InterPro" id="IPR041899">
    <property type="entry name" value="MAGE_WH2"/>
</dbReference>
<dbReference type="EMBL" id="JADBJN010000001">
    <property type="protein sequence ID" value="KAG5684095.1"/>
    <property type="molecule type" value="Genomic_DNA"/>
</dbReference>
<dbReference type="InterPro" id="IPR002190">
    <property type="entry name" value="MHD_dom"/>
</dbReference>
<dbReference type="Gene3D" id="1.10.10.1210">
    <property type="entry name" value="MAGE homology domain, winged helix WH2 motif"/>
    <property type="match status" value="1"/>
</dbReference>
<reference evidence="3" key="1">
    <citation type="submission" date="2021-03" db="EMBL/GenBank/DDBJ databases">
        <title>Chromosome level genome of the anhydrobiotic midge Polypedilum vanderplanki.</title>
        <authorList>
            <person name="Yoshida Y."/>
            <person name="Kikawada T."/>
            <person name="Gusev O."/>
        </authorList>
    </citation>
    <scope>NUCLEOTIDE SEQUENCE</scope>
    <source>
        <strain evidence="3">NIAS01</strain>
        <tissue evidence="3">Whole body or cell culture</tissue>
    </source>
</reference>
<feature type="domain" description="MAGE" evidence="2">
    <location>
        <begin position="56"/>
        <end position="249"/>
    </location>
</feature>
<proteinExistence type="predicted"/>
<dbReference type="GO" id="GO:0005634">
    <property type="term" value="C:nucleus"/>
    <property type="evidence" value="ECO:0007669"/>
    <property type="project" value="TreeGrafter"/>
</dbReference>
<dbReference type="AlphaFoldDB" id="A0A9J6CQE4"/>
<protein>
    <recommendedName>
        <fullName evidence="2">MAGE domain-containing protein</fullName>
    </recommendedName>
</protein>
<evidence type="ECO:0000256" key="1">
    <source>
        <dbReference type="SAM" id="MobiDB-lite"/>
    </source>
</evidence>
<dbReference type="PROSITE" id="PS50838">
    <property type="entry name" value="MAGE"/>
    <property type="match status" value="1"/>
</dbReference>
<dbReference type="Pfam" id="PF01454">
    <property type="entry name" value="MAGE"/>
    <property type="match status" value="2"/>
</dbReference>
<sequence>MPRPSRKSTNSQFSQPSTSHATQRVSESESSDEENNKSRRKKSQLSQSQIHSTVNIELLTTNLVKYVINHSCNKIPMKRADLTKQLTIPRKEFDEIFEGAQEILKNVYGLELTEIPETKSSKLLITYSSIPLVTPLQMNDEETKDMQLLFIILSYLFMKNADIPEDNVINFMNQLGIEAEDFTKSREIFIKQLYLKRNKVEIEGKNDAYFTLSWGERAKLEFDKKQILEAVAKIMEKSPQAFINQYHAAHGHDPNQSQNLTQVSMIIDD</sequence>
<dbReference type="Proteomes" id="UP001107558">
    <property type="component" value="Chromosome 1"/>
</dbReference>
<evidence type="ECO:0000259" key="2">
    <source>
        <dbReference type="PROSITE" id="PS50838"/>
    </source>
</evidence>
<name>A0A9J6CQE4_POLVA</name>
<dbReference type="Gene3D" id="1.10.10.1200">
    <property type="entry name" value="MAGE homology domain, winged helix WH1 motif"/>
    <property type="match status" value="1"/>
</dbReference>
<feature type="region of interest" description="Disordered" evidence="1">
    <location>
        <begin position="1"/>
        <end position="47"/>
    </location>
</feature>
<dbReference type="SMART" id="SM01373">
    <property type="entry name" value="MAGE"/>
    <property type="match status" value="1"/>
</dbReference>
<feature type="compositionally biased region" description="Polar residues" evidence="1">
    <location>
        <begin position="7"/>
        <end position="25"/>
    </location>
</feature>
<keyword evidence="4" id="KW-1185">Reference proteome</keyword>
<dbReference type="InterPro" id="IPR037445">
    <property type="entry name" value="MAGE"/>
</dbReference>
<dbReference type="InterPro" id="IPR041898">
    <property type="entry name" value="MAGE_WH1"/>
</dbReference>
<evidence type="ECO:0000313" key="4">
    <source>
        <dbReference type="Proteomes" id="UP001107558"/>
    </source>
</evidence>
<dbReference type="PANTHER" id="PTHR11736:SF14">
    <property type="entry name" value="NSE3 HOMOLOG, SMC5-SMC6 COMPLEX COMPONENT"/>
    <property type="match status" value="1"/>
</dbReference>
<comment type="caution">
    <text evidence="3">The sequence shown here is derived from an EMBL/GenBank/DDBJ whole genome shotgun (WGS) entry which is preliminary data.</text>
</comment>
<dbReference type="PANTHER" id="PTHR11736">
    <property type="entry name" value="MELANOMA-ASSOCIATED ANTIGEN MAGE ANTIGEN"/>
    <property type="match status" value="1"/>
</dbReference>
<gene>
    <name evidence="3" type="ORF">PVAND_013344</name>
</gene>